<reference evidence="2 3" key="1">
    <citation type="journal article" date="2021" name="bioRxiv">
        <title>Chromosome-scale and haplotype-resolved genome assembly of a tetraploid potato cultivar.</title>
        <authorList>
            <person name="Sun H."/>
            <person name="Jiao W.-B."/>
            <person name="Krause K."/>
            <person name="Campoy J.A."/>
            <person name="Goel M."/>
            <person name="Folz-Donahue K."/>
            <person name="Kukat C."/>
            <person name="Huettel B."/>
            <person name="Schneeberger K."/>
        </authorList>
    </citation>
    <scope>NUCLEOTIDE SEQUENCE [LARGE SCALE GENOMIC DNA]</scope>
    <source>
        <strain evidence="2">SolTubOtavaFocal</strain>
        <tissue evidence="2">Leaves</tissue>
    </source>
</reference>
<proteinExistence type="predicted"/>
<evidence type="ECO:0000313" key="3">
    <source>
        <dbReference type="Proteomes" id="UP000826656"/>
    </source>
</evidence>
<sequence length="405" mass="44296">MLMAPYSNNEVEGKTVGTHEEPMDLGEVPISMNNMEMDTDIEGIILTEEEKQRIYKAWTYSVIIKVMGKKIKENLQKALQKGPWFINGYFVSVKRSKLGKLEKIDVCTSAALRGRYARICVEVPIGVPVKKHISIDHHRQLLARGRGHTSRATAKDYGRARQNKEEHATGKDDDRQIVTFAKKQKHRARQTDGNEAKTGINVKLFHAKTEKTSESQANTTFPIRQDPTSTEPHEPSSPSSTPDSSNPIRGAHLQYHSCSGTKSDSSLVDGDESAGTSSLLQCGSRGQANSNPSTKPNLSRSSSLGRNEIGYGNLQQPLMVVHGDSDTSELSLSSDPILSSPNLGDAALYPAQPNNKCGTSIVPKLPVSIPNPRCTDEPSESAGDNVKCLHKYRGEPSTNSAHLQL</sequence>
<organism evidence="2 3">
    <name type="scientific">Solanum tuberosum</name>
    <name type="common">Potato</name>
    <dbReference type="NCBI Taxonomy" id="4113"/>
    <lineage>
        <taxon>Eukaryota</taxon>
        <taxon>Viridiplantae</taxon>
        <taxon>Streptophyta</taxon>
        <taxon>Embryophyta</taxon>
        <taxon>Tracheophyta</taxon>
        <taxon>Spermatophyta</taxon>
        <taxon>Magnoliopsida</taxon>
        <taxon>eudicotyledons</taxon>
        <taxon>Gunneridae</taxon>
        <taxon>Pentapetalae</taxon>
        <taxon>asterids</taxon>
        <taxon>lamiids</taxon>
        <taxon>Solanales</taxon>
        <taxon>Solanaceae</taxon>
        <taxon>Solanoideae</taxon>
        <taxon>Solaneae</taxon>
        <taxon>Solanum</taxon>
    </lineage>
</organism>
<comment type="caution">
    <text evidence="2">The sequence shown here is derived from an EMBL/GenBank/DDBJ whole genome shotgun (WGS) entry which is preliminary data.</text>
</comment>
<evidence type="ECO:0000256" key="1">
    <source>
        <dbReference type="SAM" id="MobiDB-lite"/>
    </source>
</evidence>
<gene>
    <name evidence="2" type="ORF">KY290_001445</name>
</gene>
<keyword evidence="3" id="KW-1185">Reference proteome</keyword>
<feature type="compositionally biased region" description="Low complexity" evidence="1">
    <location>
        <begin position="226"/>
        <end position="245"/>
    </location>
</feature>
<feature type="region of interest" description="Disordered" evidence="1">
    <location>
        <begin position="182"/>
        <end position="201"/>
    </location>
</feature>
<feature type="compositionally biased region" description="Polar residues" evidence="1">
    <location>
        <begin position="274"/>
        <end position="305"/>
    </location>
</feature>
<feature type="compositionally biased region" description="Basic and acidic residues" evidence="1">
    <location>
        <begin position="153"/>
        <end position="176"/>
    </location>
</feature>
<name>A0ABQ7WPF5_SOLTU</name>
<feature type="compositionally biased region" description="Polar residues" evidence="1">
    <location>
        <begin position="1"/>
        <end position="10"/>
    </location>
</feature>
<feature type="region of interest" description="Disordered" evidence="1">
    <location>
        <begin position="141"/>
        <end position="177"/>
    </location>
</feature>
<evidence type="ECO:0000313" key="2">
    <source>
        <dbReference type="EMBL" id="KAH0781847.1"/>
    </source>
</evidence>
<feature type="compositionally biased region" description="Polar residues" evidence="1">
    <location>
        <begin position="256"/>
        <end position="266"/>
    </location>
</feature>
<feature type="compositionally biased region" description="Basic and acidic residues" evidence="1">
    <location>
        <begin position="11"/>
        <end position="22"/>
    </location>
</feature>
<accession>A0ABQ7WPF5</accession>
<evidence type="ECO:0008006" key="4">
    <source>
        <dbReference type="Google" id="ProtNLM"/>
    </source>
</evidence>
<dbReference type="Proteomes" id="UP000826656">
    <property type="component" value="Unassembled WGS sequence"/>
</dbReference>
<feature type="region of interest" description="Disordered" evidence="1">
    <location>
        <begin position="1"/>
        <end position="22"/>
    </location>
</feature>
<protein>
    <recommendedName>
        <fullName evidence="4">DUF4283 domain-containing protein</fullName>
    </recommendedName>
</protein>
<dbReference type="EMBL" id="JAIVGD010000001">
    <property type="protein sequence ID" value="KAH0781847.1"/>
    <property type="molecule type" value="Genomic_DNA"/>
</dbReference>
<feature type="region of interest" description="Disordered" evidence="1">
    <location>
        <begin position="207"/>
        <end position="310"/>
    </location>
</feature>